<dbReference type="AlphaFoldDB" id="A0A3Q7GT79"/>
<evidence type="ECO:0000313" key="1">
    <source>
        <dbReference type="EnsemblPlants" id="Solyc06g054455.1.1"/>
    </source>
</evidence>
<dbReference type="Gramene" id="Solyc06g054455.1.1">
    <property type="protein sequence ID" value="Solyc06g054455.1.1"/>
    <property type="gene ID" value="Solyc06g054455.1"/>
</dbReference>
<dbReference type="STRING" id="4081.A0A3Q7GT79"/>
<sequence length="142" mass="15789">MVNLLDSGFLEEKGIITFDVLPFDDEGRTKDLGNVKTVRQVYTARVGDGENLGYAKPDLGDMALVELGEGCPLIMDTYVNKCTLSEICYTVYFPDVNATGIAMVIANCTNINKFLVEKWKVSPRTQKERRIHNHSSPISVTV</sequence>
<reference evidence="1" key="1">
    <citation type="journal article" date="2012" name="Nature">
        <title>The tomato genome sequence provides insights into fleshy fruit evolution.</title>
        <authorList>
            <consortium name="Tomato Genome Consortium"/>
        </authorList>
    </citation>
    <scope>NUCLEOTIDE SEQUENCE [LARGE SCALE GENOMIC DNA]</scope>
    <source>
        <strain evidence="1">cv. Heinz 1706</strain>
    </source>
</reference>
<organism evidence="1">
    <name type="scientific">Solanum lycopersicum</name>
    <name type="common">Tomato</name>
    <name type="synonym">Lycopersicon esculentum</name>
    <dbReference type="NCBI Taxonomy" id="4081"/>
    <lineage>
        <taxon>Eukaryota</taxon>
        <taxon>Viridiplantae</taxon>
        <taxon>Streptophyta</taxon>
        <taxon>Embryophyta</taxon>
        <taxon>Tracheophyta</taxon>
        <taxon>Spermatophyta</taxon>
        <taxon>Magnoliopsida</taxon>
        <taxon>eudicotyledons</taxon>
        <taxon>Gunneridae</taxon>
        <taxon>Pentapetalae</taxon>
        <taxon>asterids</taxon>
        <taxon>lamiids</taxon>
        <taxon>Solanales</taxon>
        <taxon>Solanaceae</taxon>
        <taxon>Solanoideae</taxon>
        <taxon>Solaneae</taxon>
        <taxon>Solanum</taxon>
        <taxon>Solanum subgen. Lycopersicon</taxon>
    </lineage>
</organism>
<dbReference type="Proteomes" id="UP000004994">
    <property type="component" value="Chromosome 6"/>
</dbReference>
<name>A0A3Q7GT79_SOLLC</name>
<evidence type="ECO:0000313" key="2">
    <source>
        <dbReference type="Proteomes" id="UP000004994"/>
    </source>
</evidence>
<proteinExistence type="predicted"/>
<dbReference type="EnsemblPlants" id="Solyc06g054455.1.1">
    <property type="protein sequence ID" value="Solyc06g054455.1.1"/>
    <property type="gene ID" value="Solyc06g054455.1"/>
</dbReference>
<keyword evidence="2" id="KW-1185">Reference proteome</keyword>
<protein>
    <submittedName>
        <fullName evidence="1">Uncharacterized protein</fullName>
    </submittedName>
</protein>
<dbReference type="InParanoid" id="A0A3Q7GT79"/>
<accession>A0A3Q7GT79</accession>
<reference evidence="1" key="2">
    <citation type="submission" date="2019-01" db="UniProtKB">
        <authorList>
            <consortium name="EnsemblPlants"/>
        </authorList>
    </citation>
    <scope>IDENTIFICATION</scope>
    <source>
        <strain evidence="1">cv. Heinz 1706</strain>
    </source>
</reference>